<proteinExistence type="inferred from homology"/>
<feature type="domain" description="Peptidase S8/S53" evidence="6">
    <location>
        <begin position="138"/>
        <end position="407"/>
    </location>
</feature>
<dbReference type="Pfam" id="PF13620">
    <property type="entry name" value="CarboxypepD_reg"/>
    <property type="match status" value="3"/>
</dbReference>
<feature type="active site" description="Charge relay system" evidence="5">
    <location>
        <position position="147"/>
    </location>
</feature>
<dbReference type="PANTHER" id="PTHR43806">
    <property type="entry name" value="PEPTIDASE S8"/>
    <property type="match status" value="1"/>
</dbReference>
<evidence type="ECO:0000259" key="6">
    <source>
        <dbReference type="Pfam" id="PF00082"/>
    </source>
</evidence>
<dbReference type="InterPro" id="IPR013784">
    <property type="entry name" value="Carb-bd-like_fold"/>
</dbReference>
<dbReference type="PANTHER" id="PTHR43806:SF67">
    <property type="entry name" value="EGF-LIKE DOMAIN-CONTAINING PROTEIN"/>
    <property type="match status" value="1"/>
</dbReference>
<dbReference type="InterPro" id="IPR008979">
    <property type="entry name" value="Galactose-bd-like_sf"/>
</dbReference>
<reference evidence="9" key="1">
    <citation type="submission" date="2016-06" db="EMBL/GenBank/DDBJ databases">
        <authorList>
            <person name="Varghese N."/>
            <person name="Submissions Spin"/>
        </authorList>
    </citation>
    <scope>NUCLEOTIDE SEQUENCE [LARGE SCALE GENOMIC DNA]</scope>
    <source>
        <strain evidence="9">DSM 43909</strain>
    </source>
</reference>
<evidence type="ECO:0000259" key="7">
    <source>
        <dbReference type="Pfam" id="PF11721"/>
    </source>
</evidence>
<dbReference type="RefSeq" id="WP_167402579.1">
    <property type="nucleotide sequence ID" value="NZ_LT607411.1"/>
</dbReference>
<dbReference type="EMBL" id="LT607411">
    <property type="protein sequence ID" value="SCE94955.1"/>
    <property type="molecule type" value="Genomic_DNA"/>
</dbReference>
<dbReference type="Gene3D" id="2.60.40.1120">
    <property type="entry name" value="Carboxypeptidase-like, regulatory domain"/>
    <property type="match status" value="3"/>
</dbReference>
<dbReference type="SUPFAM" id="SSF49464">
    <property type="entry name" value="Carboxypeptidase regulatory domain-like"/>
    <property type="match status" value="2"/>
</dbReference>
<dbReference type="InterPro" id="IPR011044">
    <property type="entry name" value="Quino_amine_DH_bsu"/>
</dbReference>
<organism evidence="8 9">
    <name type="scientific">Micromonospora viridifaciens</name>
    <dbReference type="NCBI Taxonomy" id="1881"/>
    <lineage>
        <taxon>Bacteria</taxon>
        <taxon>Bacillati</taxon>
        <taxon>Actinomycetota</taxon>
        <taxon>Actinomycetes</taxon>
        <taxon>Micromonosporales</taxon>
        <taxon>Micromonosporaceae</taxon>
        <taxon>Micromonospora</taxon>
    </lineage>
</organism>
<dbReference type="Pfam" id="PF00082">
    <property type="entry name" value="Peptidase_S8"/>
    <property type="match status" value="1"/>
</dbReference>
<evidence type="ECO:0000313" key="9">
    <source>
        <dbReference type="Proteomes" id="UP000198242"/>
    </source>
</evidence>
<feature type="domain" description="Malectin" evidence="7">
    <location>
        <begin position="1270"/>
        <end position="1416"/>
    </location>
</feature>
<dbReference type="Gene3D" id="3.40.50.200">
    <property type="entry name" value="Peptidase S8/S53 domain"/>
    <property type="match status" value="1"/>
</dbReference>
<dbReference type="SUPFAM" id="SSF52743">
    <property type="entry name" value="Subtilisin-like"/>
    <property type="match status" value="1"/>
</dbReference>
<evidence type="ECO:0000256" key="3">
    <source>
        <dbReference type="ARBA" id="ARBA00022801"/>
    </source>
</evidence>
<feature type="active site" description="Charge relay system" evidence="5">
    <location>
        <position position="368"/>
    </location>
</feature>
<dbReference type="InterPro" id="IPR033857">
    <property type="entry name" value="Bacillopeptidase_F"/>
</dbReference>
<sequence>MQQQTRAGGEATFWVVLDSQAQLSQAPKIKDWSGRGNHVYSTLRDKARSSQAGIASMLKSKGAHYTSFWINNSIQVKGDASLVHELAAQPGVKRIEQDQTIMLPEPIKGEVQPEVESIEWNVDRVRAPEVWQQFGDRGEGIVVGNIDTGVQYDHAALVNKYRGHRADGSFDHNYNWFDPTHNCAGNIPCDDHGHGTHTMGTMVGDGGQGNQIGVAPGAAWIAAKGCENRGCTRAALLSSGQWMLAPTDLNGQNPRPDLRPDVINNSWGGNIGGGDDWYRDVVRAWVAAGIFPVFSNGNSGPACDTPGDPADYPESYAVGASDINNAIASFSSRGPGAYGVIKPDISAPGANVRSSLPGGGYGSMSGTSMAAPHLAATIALIWSVSPSLRGDVAGTRAMLDGTAIDVDDTSCGGTAGDNNVWGEGRLDAFAAVDASPRGPSGTLTGTVTDAGTGGPIVGATVEASGLYGRTASTGAGGTFNLRLPAGDHHVSAVAFGYVQSEADITIAEGQATVQSFSLTVAPSHPVRGTVTDDGGNPVAGATVTIVGTPAQPVTTDGSGRYAFARVPAGSYQLSFEAGGCVDSAMKELAVDGEETLDAVLARHADSFGYTCSTMKAGYVDAKTVVALTGDEGTKAVNLPFAFPLYGASYAKATISINGFIEFTGTDQFNRFYNMAIPNREAPNAAVYAFWDDLLVDSFASVRTQVVGDAPHRRFVIEWRNVQRRDSPAVRVNAEIVLTETGHVVIQYGEVKGDQFGHGGSATVGVENAEGTVALQYSYNEPVLRTGLAIEYRVPNSAYVRGTVTDANDGKAVAGATVSVMRGDTEVRKATTRSDGGYLLQLPLGDYTVKVGARNYVGKAADVSLEEAEQFVTADFSLATAVAEASPGKLTIVAPAGQQRTQTVTLKNPGGAPLTWEAKEIGGARNGTAEKQAVLAQTPEKSSTYDPNARTTEGMYVNGATLPSVADMAPQGTGNVIRSWAPAGPSRAWGVGYTGNVWISDVYSKGNFEYTSDGTPERHWPASWAAGWPADMTYVPGTGMCQVHVSGDKGIYCWDPATGEVATKITGSFPWTAWSQRGLAYRADDDTFYIGGWEDNVLYHIKGLSSDKPGEVISQCRPAGDAGSISGLAWNAAFGVLWAATNSRTSTIYKLDPGTCGILGSLPHPDPDPSFAGAGLEMDDTGNLWTVGQKTNRVYLIDSGLSSYADVPWLSEQPASGTIAPGESQDVKVTVDTTGLEPGIHTATVHLITNAGRQPAVQLPITVVVSAYQKSVNAGSDAGYTDRAGAVWSADQAYMPGGWGYVYKTKADSTRAPIAGTEDGRIYQTQRVAQDNTMEYRFDGLPNGTYTVEMEFAELQNVKPNERLYDVTLNGQAVLTAHDIAAEVGLNTADNHTYTVQVSGGSATIRFIARQGAKAPVVNALRITERPDLS</sequence>
<name>A0A1C4WFG2_MICVI</name>
<dbReference type="PRINTS" id="PR00723">
    <property type="entry name" value="SUBTILISIN"/>
</dbReference>
<evidence type="ECO:0000256" key="4">
    <source>
        <dbReference type="ARBA" id="ARBA00022825"/>
    </source>
</evidence>
<gene>
    <name evidence="8" type="ORF">GA0074695_2384</name>
</gene>
<dbReference type="InterPro" id="IPR015500">
    <property type="entry name" value="Peptidase_S8_subtilisin-rel"/>
</dbReference>
<dbReference type="GO" id="GO:0006508">
    <property type="term" value="P:proteolysis"/>
    <property type="evidence" value="ECO:0007669"/>
    <property type="project" value="UniProtKB-KW"/>
</dbReference>
<dbReference type="GO" id="GO:0030246">
    <property type="term" value="F:carbohydrate binding"/>
    <property type="evidence" value="ECO:0007669"/>
    <property type="project" value="InterPro"/>
</dbReference>
<accession>A0A1C4WFG2</accession>
<evidence type="ECO:0000256" key="1">
    <source>
        <dbReference type="ARBA" id="ARBA00011073"/>
    </source>
</evidence>
<dbReference type="InterPro" id="IPR008969">
    <property type="entry name" value="CarboxyPept-like_regulatory"/>
</dbReference>
<keyword evidence="2 5" id="KW-0645">Protease</keyword>
<dbReference type="Gene3D" id="2.60.120.430">
    <property type="entry name" value="Galactose-binding lectin"/>
    <property type="match status" value="1"/>
</dbReference>
<evidence type="ECO:0000256" key="2">
    <source>
        <dbReference type="ARBA" id="ARBA00022670"/>
    </source>
</evidence>
<dbReference type="InterPro" id="IPR021720">
    <property type="entry name" value="Malectin_dom"/>
</dbReference>
<dbReference type="SUPFAM" id="SSF49452">
    <property type="entry name" value="Starch-binding domain-like"/>
    <property type="match status" value="1"/>
</dbReference>
<keyword evidence="9" id="KW-1185">Reference proteome</keyword>
<evidence type="ECO:0000313" key="8">
    <source>
        <dbReference type="EMBL" id="SCE94955.1"/>
    </source>
</evidence>
<evidence type="ECO:0000256" key="5">
    <source>
        <dbReference type="PROSITE-ProRule" id="PRU01240"/>
    </source>
</evidence>
<dbReference type="InterPro" id="IPR036852">
    <property type="entry name" value="Peptidase_S8/S53_dom_sf"/>
</dbReference>
<dbReference type="SUPFAM" id="SSF50969">
    <property type="entry name" value="YVTN repeat-like/Quinoprotein amine dehydrogenase"/>
    <property type="match status" value="1"/>
</dbReference>
<dbReference type="InterPro" id="IPR050131">
    <property type="entry name" value="Peptidase_S8_subtilisin-like"/>
</dbReference>
<feature type="active site" description="Charge relay system" evidence="5">
    <location>
        <position position="194"/>
    </location>
</feature>
<dbReference type="InterPro" id="IPR046940">
    <property type="entry name" value="TPPII_Ig-like_sf"/>
</dbReference>
<keyword evidence="3 5" id="KW-0378">Hydrolase</keyword>
<dbReference type="Gene3D" id="2.60.40.3170">
    <property type="match status" value="1"/>
</dbReference>
<dbReference type="GO" id="GO:0004252">
    <property type="term" value="F:serine-type endopeptidase activity"/>
    <property type="evidence" value="ECO:0007669"/>
    <property type="project" value="UniProtKB-UniRule"/>
</dbReference>
<dbReference type="InterPro" id="IPR000209">
    <property type="entry name" value="Peptidase_S8/S53_dom"/>
</dbReference>
<dbReference type="Pfam" id="PF11721">
    <property type="entry name" value="Malectin"/>
    <property type="match status" value="1"/>
</dbReference>
<protein>
    <submittedName>
        <fullName evidence="8">Serine protease, subtilisin family</fullName>
    </submittedName>
</protein>
<comment type="similarity">
    <text evidence="1 5">Belongs to the peptidase S8 family.</text>
</comment>
<dbReference type="CDD" id="cd07481">
    <property type="entry name" value="Peptidases_S8_BacillopeptidaseF-like"/>
    <property type="match status" value="1"/>
</dbReference>
<dbReference type="PROSITE" id="PS51892">
    <property type="entry name" value="SUBTILASE"/>
    <property type="match status" value="1"/>
</dbReference>
<dbReference type="Proteomes" id="UP000198242">
    <property type="component" value="Chromosome I"/>
</dbReference>
<keyword evidence="4 5" id="KW-0720">Serine protease</keyword>
<dbReference type="SUPFAM" id="SSF49785">
    <property type="entry name" value="Galactose-binding domain-like"/>
    <property type="match status" value="1"/>
</dbReference>